<dbReference type="GO" id="GO:0016810">
    <property type="term" value="F:hydrolase activity, acting on carbon-nitrogen (but not peptide) bonds"/>
    <property type="evidence" value="ECO:0007669"/>
    <property type="project" value="InterPro"/>
</dbReference>
<dbReference type="InterPro" id="IPR001460">
    <property type="entry name" value="PCN-bd_Tpept"/>
</dbReference>
<feature type="region of interest" description="Disordered" evidence="9">
    <location>
        <begin position="614"/>
        <end position="635"/>
    </location>
</feature>
<dbReference type="GO" id="GO:0009002">
    <property type="term" value="F:serine-type D-Ala-D-Ala carboxypeptidase activity"/>
    <property type="evidence" value="ECO:0007669"/>
    <property type="project" value="UniProtKB-EC"/>
</dbReference>
<keyword evidence="6" id="KW-0511">Multifunctional enzyme</keyword>
<keyword evidence="1" id="KW-0121">Carboxypeptidase</keyword>
<evidence type="ECO:0000256" key="3">
    <source>
        <dbReference type="ARBA" id="ARBA00022676"/>
    </source>
</evidence>
<dbReference type="InterPro" id="IPR050396">
    <property type="entry name" value="Glycosyltr_51/Transpeptidase"/>
</dbReference>
<dbReference type="Gene3D" id="3.40.710.10">
    <property type="entry name" value="DD-peptidase/beta-lactamase superfamily"/>
    <property type="match status" value="1"/>
</dbReference>
<dbReference type="GO" id="GO:0005975">
    <property type="term" value="P:carbohydrate metabolic process"/>
    <property type="evidence" value="ECO:0007669"/>
    <property type="project" value="InterPro"/>
</dbReference>
<evidence type="ECO:0000256" key="7">
    <source>
        <dbReference type="ARBA" id="ARBA00034000"/>
    </source>
</evidence>
<dbReference type="InterPro" id="IPR002509">
    <property type="entry name" value="NODB_dom"/>
</dbReference>
<keyword evidence="12" id="KW-1185">Reference proteome</keyword>
<dbReference type="RefSeq" id="WP_081971413.1">
    <property type="nucleotide sequence ID" value="NZ_CP073767.1"/>
</dbReference>
<dbReference type="InterPro" id="IPR036950">
    <property type="entry name" value="PBP_transglycosylase"/>
</dbReference>
<accession>A0A9Q9MDX5</accession>
<dbReference type="Pfam" id="PF00905">
    <property type="entry name" value="Transpeptidase"/>
    <property type="match status" value="1"/>
</dbReference>
<gene>
    <name evidence="11" type="ORF">Daura_39025</name>
</gene>
<evidence type="ECO:0000256" key="1">
    <source>
        <dbReference type="ARBA" id="ARBA00022645"/>
    </source>
</evidence>
<name>A0A9Q9MDX5_9ACTN</name>
<evidence type="ECO:0000256" key="5">
    <source>
        <dbReference type="ARBA" id="ARBA00022801"/>
    </source>
</evidence>
<keyword evidence="3" id="KW-0328">Glycosyltransferase</keyword>
<dbReference type="SUPFAM" id="SSF56601">
    <property type="entry name" value="beta-lactamase/transpeptidase-like"/>
    <property type="match status" value="1"/>
</dbReference>
<dbReference type="GO" id="GO:0006508">
    <property type="term" value="P:proteolysis"/>
    <property type="evidence" value="ECO:0007669"/>
    <property type="project" value="UniProtKB-KW"/>
</dbReference>
<keyword evidence="4" id="KW-0808">Transferase</keyword>
<keyword evidence="5" id="KW-0378">Hydrolase</keyword>
<dbReference type="CDD" id="cd10917">
    <property type="entry name" value="CE4_NodB_like_6s_7s"/>
    <property type="match status" value="1"/>
</dbReference>
<dbReference type="GO" id="GO:0008955">
    <property type="term" value="F:peptidoglycan glycosyltransferase activity"/>
    <property type="evidence" value="ECO:0007669"/>
    <property type="project" value="UniProtKB-EC"/>
</dbReference>
<evidence type="ECO:0000256" key="6">
    <source>
        <dbReference type="ARBA" id="ARBA00023268"/>
    </source>
</evidence>
<dbReference type="Pfam" id="PF01522">
    <property type="entry name" value="Polysacc_deac_1"/>
    <property type="match status" value="1"/>
</dbReference>
<dbReference type="EMBL" id="CP073767">
    <property type="protein sequence ID" value="UWZ52584.1"/>
    <property type="molecule type" value="Genomic_DNA"/>
</dbReference>
<comment type="catalytic activity">
    <reaction evidence="7">
        <text>Preferential cleavage: (Ac)2-L-Lys-D-Ala-|-D-Ala. Also transpeptidation of peptidyl-alanyl moieties that are N-acyl substituents of D-alanine.</text>
        <dbReference type="EC" id="3.4.16.4"/>
    </reaction>
</comment>
<dbReference type="GO" id="GO:0009252">
    <property type="term" value="P:peptidoglycan biosynthetic process"/>
    <property type="evidence" value="ECO:0007669"/>
    <property type="project" value="TreeGrafter"/>
</dbReference>
<dbReference type="Gene3D" id="1.10.3810.10">
    <property type="entry name" value="Biosynthetic peptidoglycan transglycosylase-like"/>
    <property type="match status" value="1"/>
</dbReference>
<sequence length="891" mass="92124">MDLKKLLPGTCRALVGLVLVTIAADAALEGWIASVDLPDAPLRPQASVLYYRDGHTVLARVGVTSHRDVPLGAIPDGVRRAVVAAEDRDFHRHWGVSVRGVVRAVVADAGGDRQGASTITQQYVRNAYLTQQVSAGRKAREFALAVKLERSTSKDDILARYLNTIYYGRGAYGIAAAADAYFGVPVERLDAAQGAVLAAAVKDPSYFDPAVNPAEALDRWRWIVAAMGDTGLAYPAVLPPASRTGGAGGNGLVVDQVERELARHGVTSQQLHTGGLSVVTTLDATAQGAALDLVGTALRDQPDGLRAALVAVDPAGGAVRAYYGGGQGRGYYDDAAAPHPPAATFKPVALAAGLREGIAFLSRWDGRSPRLFADRGGAPLVNRDGVQCPDCTLQEAMVRSLNTPIYALTQRIGAGKVRAAALDLGVSPQYGGRPSLVDADGDPRPGRTRADIAIGRYPVSPADVATVYATFAAGGTRSERHFVVSAATAAGDVLWAAAPVRAAAVDPRVAADVTAVLRAVVDGRGLAPGRPAAGVTGSQQWGNTDDNQDAWMAGYTPQLAAAVWMGRLVPGPIRDAAGHPVEGETLPARLWRDFLHAALRDTAVAAFPAAAHVGRTDTGDAGQGDSPDDLAGGRAPAAAVGARPVLRAAGPGRTVALTFDDGPSQYTTAVLDLLRQYRIRATFCVVGEAVAADPARLRRIVADGHALCNHSTHHDALGHATAERVLGDITTTDAAIAAAAPGAAVTYFRAPYGDWGVSAKVAYDLGHTPIGWSVDPDDWTLPGAAEIVSRVERQLTPGAIVLVHDGGGDRRQTVEALATLIPRLLAAGWTFDVPAVTAPPVAVPSPTLEPESAQLPTAPPPSPTPAGSPVESLVPTPEPAPTSGSGVGGDG</sequence>
<evidence type="ECO:0000256" key="9">
    <source>
        <dbReference type="SAM" id="MobiDB-lite"/>
    </source>
</evidence>
<evidence type="ECO:0000313" key="11">
    <source>
        <dbReference type="EMBL" id="UWZ52584.1"/>
    </source>
</evidence>
<evidence type="ECO:0000256" key="8">
    <source>
        <dbReference type="ARBA" id="ARBA00049902"/>
    </source>
</evidence>
<dbReference type="InterPro" id="IPR023346">
    <property type="entry name" value="Lysozyme-like_dom_sf"/>
</dbReference>
<organism evidence="11 12">
    <name type="scientific">Dactylosporangium aurantiacum</name>
    <dbReference type="NCBI Taxonomy" id="35754"/>
    <lineage>
        <taxon>Bacteria</taxon>
        <taxon>Bacillati</taxon>
        <taxon>Actinomycetota</taxon>
        <taxon>Actinomycetes</taxon>
        <taxon>Micromonosporales</taxon>
        <taxon>Micromonosporaceae</taxon>
        <taxon>Dactylosporangium</taxon>
    </lineage>
</organism>
<dbReference type="InterPro" id="IPR011330">
    <property type="entry name" value="Glyco_hydro/deAcase_b/a-brl"/>
</dbReference>
<evidence type="ECO:0000259" key="10">
    <source>
        <dbReference type="PROSITE" id="PS51677"/>
    </source>
</evidence>
<dbReference type="Proteomes" id="UP001058003">
    <property type="component" value="Chromosome"/>
</dbReference>
<reference evidence="11" key="1">
    <citation type="submission" date="2021-04" db="EMBL/GenBank/DDBJ databases">
        <title>Dactylosporangium aurantiacum NRRL B-8018 full assembly.</title>
        <authorList>
            <person name="Hartkoorn R.C."/>
            <person name="Beaudoing E."/>
            <person name="Hot D."/>
        </authorList>
    </citation>
    <scope>NUCLEOTIDE SEQUENCE</scope>
    <source>
        <strain evidence="11">NRRL B-8018</strain>
    </source>
</reference>
<dbReference type="InterPro" id="IPR001264">
    <property type="entry name" value="Glyco_trans_51"/>
</dbReference>
<dbReference type="PANTHER" id="PTHR32282">
    <property type="entry name" value="BINDING PROTEIN TRANSPEPTIDASE, PUTATIVE-RELATED"/>
    <property type="match status" value="1"/>
</dbReference>
<feature type="compositionally biased region" description="Pro residues" evidence="9">
    <location>
        <begin position="857"/>
        <end position="866"/>
    </location>
</feature>
<dbReference type="PROSITE" id="PS51677">
    <property type="entry name" value="NODB"/>
    <property type="match status" value="1"/>
</dbReference>
<keyword evidence="2" id="KW-0645">Protease</keyword>
<protein>
    <submittedName>
        <fullName evidence="11">Transglycosylase domain-containing protein</fullName>
    </submittedName>
</protein>
<dbReference type="GO" id="GO:0008658">
    <property type="term" value="F:penicillin binding"/>
    <property type="evidence" value="ECO:0007669"/>
    <property type="project" value="InterPro"/>
</dbReference>
<dbReference type="KEGG" id="daur:Daura_39025"/>
<dbReference type="SUPFAM" id="SSF53955">
    <property type="entry name" value="Lysozyme-like"/>
    <property type="match status" value="1"/>
</dbReference>
<evidence type="ECO:0000256" key="2">
    <source>
        <dbReference type="ARBA" id="ARBA00022670"/>
    </source>
</evidence>
<feature type="region of interest" description="Disordered" evidence="9">
    <location>
        <begin position="842"/>
        <end position="891"/>
    </location>
</feature>
<dbReference type="OrthoDB" id="3397599at2"/>
<evidence type="ECO:0000313" key="12">
    <source>
        <dbReference type="Proteomes" id="UP001058003"/>
    </source>
</evidence>
<evidence type="ECO:0000256" key="4">
    <source>
        <dbReference type="ARBA" id="ARBA00022679"/>
    </source>
</evidence>
<comment type="catalytic activity">
    <reaction evidence="8">
        <text>[GlcNAc-(1-&gt;4)-Mur2Ac(oyl-L-Ala-gamma-D-Glu-L-Lys-D-Ala-D-Ala)](n)-di-trans,octa-cis-undecaprenyl diphosphate + beta-D-GlcNAc-(1-&gt;4)-Mur2Ac(oyl-L-Ala-gamma-D-Glu-L-Lys-D-Ala-D-Ala)-di-trans,octa-cis-undecaprenyl diphosphate = [GlcNAc-(1-&gt;4)-Mur2Ac(oyl-L-Ala-gamma-D-Glu-L-Lys-D-Ala-D-Ala)](n+1)-di-trans,octa-cis-undecaprenyl diphosphate + di-trans,octa-cis-undecaprenyl diphosphate + H(+)</text>
        <dbReference type="Rhea" id="RHEA:23708"/>
        <dbReference type="Rhea" id="RHEA-COMP:9602"/>
        <dbReference type="Rhea" id="RHEA-COMP:9603"/>
        <dbReference type="ChEBI" id="CHEBI:15378"/>
        <dbReference type="ChEBI" id="CHEBI:58405"/>
        <dbReference type="ChEBI" id="CHEBI:60033"/>
        <dbReference type="ChEBI" id="CHEBI:78435"/>
        <dbReference type="EC" id="2.4.99.28"/>
    </reaction>
</comment>
<dbReference type="GO" id="GO:0030288">
    <property type="term" value="C:outer membrane-bounded periplasmic space"/>
    <property type="evidence" value="ECO:0007669"/>
    <property type="project" value="TreeGrafter"/>
</dbReference>
<dbReference type="Gene3D" id="3.20.20.370">
    <property type="entry name" value="Glycoside hydrolase/deacetylase"/>
    <property type="match status" value="1"/>
</dbReference>
<dbReference type="InterPro" id="IPR012338">
    <property type="entry name" value="Beta-lactam/transpept-like"/>
</dbReference>
<proteinExistence type="predicted"/>
<feature type="domain" description="NodB homology" evidence="10">
    <location>
        <begin position="653"/>
        <end position="832"/>
    </location>
</feature>
<dbReference type="SUPFAM" id="SSF88713">
    <property type="entry name" value="Glycoside hydrolase/deacetylase"/>
    <property type="match status" value="1"/>
</dbReference>
<dbReference type="PANTHER" id="PTHR32282:SF34">
    <property type="entry name" value="PENICILLIN-BINDING PROTEIN 1A"/>
    <property type="match status" value="1"/>
</dbReference>
<dbReference type="AlphaFoldDB" id="A0A9Q9MDX5"/>
<dbReference type="Pfam" id="PF00912">
    <property type="entry name" value="Transgly"/>
    <property type="match status" value="1"/>
</dbReference>